<dbReference type="Gene3D" id="3.40.50.1820">
    <property type="entry name" value="alpha/beta hydrolase"/>
    <property type="match status" value="1"/>
</dbReference>
<reference evidence="2 3" key="1">
    <citation type="submission" date="2015-09" db="EMBL/GenBank/DDBJ databases">
        <authorList>
            <person name="Jackson K.R."/>
            <person name="Lunt B.L."/>
            <person name="Fisher J.N.B."/>
            <person name="Gardner A.V."/>
            <person name="Bailey M.E."/>
            <person name="Deus L.M."/>
            <person name="Earl A.S."/>
            <person name="Gibby P.D."/>
            <person name="Hartmann K.A."/>
            <person name="Liu J.E."/>
            <person name="Manci A.M."/>
            <person name="Nielsen D.A."/>
            <person name="Solomon M.B."/>
            <person name="Breakwell D.P."/>
            <person name="Burnett S.H."/>
            <person name="Grose J.H."/>
        </authorList>
    </citation>
    <scope>NUCLEOTIDE SEQUENCE [LARGE SCALE GENOMIC DNA]</scope>
    <source>
        <strain evidence="2 3">CECT 7799</strain>
    </source>
</reference>
<dbReference type="PANTHER" id="PTHR46438:SF11">
    <property type="entry name" value="LIPASE-RELATED"/>
    <property type="match status" value="1"/>
</dbReference>
<proteinExistence type="predicted"/>
<dbReference type="EMBL" id="CYPR01000240">
    <property type="protein sequence ID" value="CUH40919.1"/>
    <property type="molecule type" value="Genomic_DNA"/>
</dbReference>
<dbReference type="InterPro" id="IPR029058">
    <property type="entry name" value="AB_hydrolase_fold"/>
</dbReference>
<dbReference type="InterPro" id="IPR000073">
    <property type="entry name" value="AB_hydrolase_1"/>
</dbReference>
<feature type="domain" description="AB hydrolase-1" evidence="1">
    <location>
        <begin position="36"/>
        <end position="152"/>
    </location>
</feature>
<gene>
    <name evidence="2" type="primary">xylF_2</name>
    <name evidence="2" type="ORF">JSE7799_03659</name>
</gene>
<protein>
    <submittedName>
        <fullName evidence="2">2-hydroxymuconate semialdehyde hydrolase</fullName>
        <ecNumber evidence="2">3.7.1.9</ecNumber>
    </submittedName>
</protein>
<sequence>MSPASQAPALVERTLDVNGYRTFARTSPGPDAERLPVVLIHGQGVSSFFVAPSGRELARSFPVEIPDQPGFGRSAGPTRALDVDGLGDFIAAYLAARGIPRAVLVGTSFGCQVAVACAARHPELVAKLVLQGPAAAPADRGAMKLVYLWWQNGRQEPTDMKLLAAEYRAAGFRRVYDTFNHYRRYPIDKVLRRVEVPVLIVRGADDKLVSEAWAERLAQAAPSGRLALVLGVAHTMSRFWPVELAQATEDFILDGGGERY</sequence>
<dbReference type="OrthoDB" id="9804723at2"/>
<dbReference type="SUPFAM" id="SSF53474">
    <property type="entry name" value="alpha/beta-Hydrolases"/>
    <property type="match status" value="1"/>
</dbReference>
<name>A0A0M7BFG1_9RHOB</name>
<dbReference type="RefSeq" id="WP_055664907.1">
    <property type="nucleotide sequence ID" value="NZ_CYPR01000240.1"/>
</dbReference>
<keyword evidence="2" id="KW-0378">Hydrolase</keyword>
<dbReference type="Pfam" id="PF00561">
    <property type="entry name" value="Abhydrolase_1"/>
    <property type="match status" value="1"/>
</dbReference>
<evidence type="ECO:0000313" key="2">
    <source>
        <dbReference type="EMBL" id="CUH40919.1"/>
    </source>
</evidence>
<evidence type="ECO:0000313" key="3">
    <source>
        <dbReference type="Proteomes" id="UP000049455"/>
    </source>
</evidence>
<organism evidence="2 3">
    <name type="scientific">Jannaschia seosinensis</name>
    <dbReference type="NCBI Taxonomy" id="313367"/>
    <lineage>
        <taxon>Bacteria</taxon>
        <taxon>Pseudomonadati</taxon>
        <taxon>Pseudomonadota</taxon>
        <taxon>Alphaproteobacteria</taxon>
        <taxon>Rhodobacterales</taxon>
        <taxon>Roseobacteraceae</taxon>
        <taxon>Jannaschia</taxon>
    </lineage>
</organism>
<dbReference type="EC" id="3.7.1.9" evidence="2"/>
<dbReference type="GO" id="GO:0018775">
    <property type="term" value="F:2-hydroxymuconate-semialdehyde hydrolase activity"/>
    <property type="evidence" value="ECO:0007669"/>
    <property type="project" value="UniProtKB-EC"/>
</dbReference>
<dbReference type="PRINTS" id="PR00111">
    <property type="entry name" value="ABHYDROLASE"/>
</dbReference>
<accession>A0A0M7BFG1</accession>
<dbReference type="STRING" id="313367.JSE7799_03659"/>
<dbReference type="PANTHER" id="PTHR46438">
    <property type="entry name" value="ALPHA/BETA-HYDROLASES SUPERFAMILY PROTEIN"/>
    <property type="match status" value="1"/>
</dbReference>
<dbReference type="Proteomes" id="UP000049455">
    <property type="component" value="Unassembled WGS sequence"/>
</dbReference>
<dbReference type="AlphaFoldDB" id="A0A0M7BFG1"/>
<evidence type="ECO:0000259" key="1">
    <source>
        <dbReference type="Pfam" id="PF00561"/>
    </source>
</evidence>
<keyword evidence="3" id="KW-1185">Reference proteome</keyword>